<feature type="region of interest" description="Disordered" evidence="2">
    <location>
        <begin position="1"/>
        <end position="43"/>
    </location>
</feature>
<dbReference type="SUPFAM" id="SSF47370">
    <property type="entry name" value="Bromodomain"/>
    <property type="match status" value="1"/>
</dbReference>
<evidence type="ECO:0000259" key="3">
    <source>
        <dbReference type="Pfam" id="PF00439"/>
    </source>
</evidence>
<dbReference type="Pfam" id="PF00439">
    <property type="entry name" value="Bromodomain"/>
    <property type="match status" value="1"/>
</dbReference>
<dbReference type="Gene3D" id="1.20.120.1750">
    <property type="match status" value="1"/>
</dbReference>
<dbReference type="EMBL" id="CP099418">
    <property type="protein sequence ID" value="USW46817.1"/>
    <property type="molecule type" value="Genomic_DNA"/>
</dbReference>
<dbReference type="InterPro" id="IPR001487">
    <property type="entry name" value="Bromodomain"/>
</dbReference>
<feature type="domain" description="Bromo" evidence="3">
    <location>
        <begin position="220"/>
        <end position="296"/>
    </location>
</feature>
<dbReference type="GO" id="GO:0016567">
    <property type="term" value="P:protein ubiquitination"/>
    <property type="evidence" value="ECO:0007669"/>
    <property type="project" value="InterPro"/>
</dbReference>
<dbReference type="InterPro" id="IPR036427">
    <property type="entry name" value="Bromodomain-like_sf"/>
</dbReference>
<protein>
    <submittedName>
        <fullName evidence="4">Bromodomain, E3 ubiquitin ligase RBR family, Bromodomain-like superfamily</fullName>
    </submittedName>
</protein>
<gene>
    <name evidence="4" type="ORF">Slin15195_G001360</name>
</gene>
<dbReference type="Gene3D" id="1.20.920.10">
    <property type="entry name" value="Bromodomain-like"/>
    <property type="match status" value="1"/>
</dbReference>
<keyword evidence="5" id="KW-1185">Reference proteome</keyword>
<feature type="compositionally biased region" description="Basic and acidic residues" evidence="2">
    <location>
        <begin position="450"/>
        <end position="462"/>
    </location>
</feature>
<name>A0A9Q9EES6_9PEZI</name>
<accession>A0A9Q9EES6</accession>
<feature type="region of interest" description="Disordered" evidence="2">
    <location>
        <begin position="433"/>
        <end position="496"/>
    </location>
</feature>
<dbReference type="Proteomes" id="UP001056384">
    <property type="component" value="Chromosome 1"/>
</dbReference>
<dbReference type="InterPro" id="IPR031127">
    <property type="entry name" value="E3_UB_ligase_RBR"/>
</dbReference>
<dbReference type="PANTHER" id="PTHR11685">
    <property type="entry name" value="RBR FAMILY RING FINGER AND IBR DOMAIN-CONTAINING"/>
    <property type="match status" value="1"/>
</dbReference>
<dbReference type="SUPFAM" id="SSF57850">
    <property type="entry name" value="RING/U-box"/>
    <property type="match status" value="1"/>
</dbReference>
<sequence>MLRQALTRRPERNRPPSPRLQRSQRDRGAQTGSASPVSQEPLPEFTSIFEAQAVLQGEPRSHGEISRPVPSLLENHGPRQPVVGPAPNSAGPTAESIPAKVPLSEPTSKCTGCYDEHKSTELVKACRITGCVYCHDCLTGLFDAATPANPAKCCSIIQLYTVLPQYPQDKADAYRQKVEEWLTPKKLYCPNPSCSAFIHPRHIPDQYTDIPTSSVPQVARRILDDLYESDSSRFFHGENDISKRPQFRARMQSPLGLDELSDRVLRSTYTDIVQFASDFRIIARNARICDTTCTRIIDKASRELEAVFLKSVIRALQSSQQHQQAPLPYFPCPDCKIAICNKGCKDIVHGILPCVTSQRDEEDAMLSKFGYKRCPNCQEGIRRMHGCTHMACTCGAHWCWNCLRSIDDCDTESCGPGDGGYEEDFQDFQDHVETDDEGSEGADEDTDAPNEDRTMQEHRDIPAAEPTEQAQVQVASAPNGNDKVHNLDGGGDDRWANAAAMNFGDEPEDTGLPQIWSCRHEWELFESPTDGYYHGDLSCMSCNRCSGHVYPPTETQVSTAFDCSRCKLIVCSVCKARYEEERQQN</sequence>
<evidence type="ECO:0000256" key="1">
    <source>
        <dbReference type="ARBA" id="ARBA00023117"/>
    </source>
</evidence>
<keyword evidence="1" id="KW-0103">Bromodomain</keyword>
<reference evidence="4" key="1">
    <citation type="submission" date="2022-06" db="EMBL/GenBank/DDBJ databases">
        <title>Complete genome sequences of two strains of the flax pathogen Septoria linicola.</title>
        <authorList>
            <person name="Lapalu N."/>
            <person name="Simon A."/>
            <person name="Demenou B."/>
            <person name="Paumier D."/>
            <person name="Guillot M.-P."/>
            <person name="Gout L."/>
            <person name="Valade R."/>
        </authorList>
    </citation>
    <scope>NUCLEOTIDE SEQUENCE</scope>
    <source>
        <strain evidence="4">SE15195</strain>
    </source>
</reference>
<dbReference type="AlphaFoldDB" id="A0A9Q9EES6"/>
<evidence type="ECO:0000313" key="4">
    <source>
        <dbReference type="EMBL" id="USW46817.1"/>
    </source>
</evidence>
<evidence type="ECO:0000256" key="2">
    <source>
        <dbReference type="SAM" id="MobiDB-lite"/>
    </source>
</evidence>
<organism evidence="4 5">
    <name type="scientific">Septoria linicola</name>
    <dbReference type="NCBI Taxonomy" id="215465"/>
    <lineage>
        <taxon>Eukaryota</taxon>
        <taxon>Fungi</taxon>
        <taxon>Dikarya</taxon>
        <taxon>Ascomycota</taxon>
        <taxon>Pezizomycotina</taxon>
        <taxon>Dothideomycetes</taxon>
        <taxon>Dothideomycetidae</taxon>
        <taxon>Mycosphaerellales</taxon>
        <taxon>Mycosphaerellaceae</taxon>
        <taxon>Septoria</taxon>
    </lineage>
</organism>
<feature type="region of interest" description="Disordered" evidence="2">
    <location>
        <begin position="57"/>
        <end position="101"/>
    </location>
</feature>
<dbReference type="OrthoDB" id="3650417at2759"/>
<dbReference type="GO" id="GO:0006325">
    <property type="term" value="P:chromatin organization"/>
    <property type="evidence" value="ECO:0007669"/>
    <property type="project" value="UniProtKB-ARBA"/>
</dbReference>
<feature type="compositionally biased region" description="Basic and acidic residues" evidence="2">
    <location>
        <begin position="482"/>
        <end position="495"/>
    </location>
</feature>
<dbReference type="GO" id="GO:0004842">
    <property type="term" value="F:ubiquitin-protein transferase activity"/>
    <property type="evidence" value="ECO:0007669"/>
    <property type="project" value="InterPro"/>
</dbReference>
<feature type="compositionally biased region" description="Polar residues" evidence="2">
    <location>
        <begin position="468"/>
        <end position="479"/>
    </location>
</feature>
<proteinExistence type="predicted"/>
<feature type="compositionally biased region" description="Acidic residues" evidence="2">
    <location>
        <begin position="433"/>
        <end position="449"/>
    </location>
</feature>
<evidence type="ECO:0000313" key="5">
    <source>
        <dbReference type="Proteomes" id="UP001056384"/>
    </source>
</evidence>